<dbReference type="RefSeq" id="WP_241274073.1">
    <property type="nucleotide sequence ID" value="NZ_JAKZGS010000003.1"/>
</dbReference>
<evidence type="ECO:0000256" key="1">
    <source>
        <dbReference type="ARBA" id="ARBA00022649"/>
    </source>
</evidence>
<dbReference type="Pfam" id="PF05016">
    <property type="entry name" value="ParE_toxin"/>
    <property type="match status" value="1"/>
</dbReference>
<protein>
    <submittedName>
        <fullName evidence="2">Type II toxin-antitoxin system RelE/ParE family toxin</fullName>
    </submittedName>
</protein>
<sequence>MKIVWTDFAIRNLKDIFDCYSTRVNKKVAHKIRLQILKSSRQLKYNPNSGSIDPNLISLNKNHRYLISGYYKLIYRVVEDKVVINDVFDTRQDPSKMIDEKRKTK</sequence>
<dbReference type="Proteomes" id="UP001165488">
    <property type="component" value="Unassembled WGS sequence"/>
</dbReference>
<organism evidence="2 3">
    <name type="scientific">Belliella calami</name>
    <dbReference type="NCBI Taxonomy" id="2923436"/>
    <lineage>
        <taxon>Bacteria</taxon>
        <taxon>Pseudomonadati</taxon>
        <taxon>Bacteroidota</taxon>
        <taxon>Cytophagia</taxon>
        <taxon>Cytophagales</taxon>
        <taxon>Cyclobacteriaceae</taxon>
        <taxon>Belliella</taxon>
    </lineage>
</organism>
<dbReference type="EMBL" id="JAKZGS010000003">
    <property type="protein sequence ID" value="MCH7397567.1"/>
    <property type="molecule type" value="Genomic_DNA"/>
</dbReference>
<dbReference type="InterPro" id="IPR007712">
    <property type="entry name" value="RelE/ParE_toxin"/>
</dbReference>
<accession>A0ABS9ULR9</accession>
<evidence type="ECO:0000313" key="2">
    <source>
        <dbReference type="EMBL" id="MCH7397567.1"/>
    </source>
</evidence>
<dbReference type="SUPFAM" id="SSF143011">
    <property type="entry name" value="RelE-like"/>
    <property type="match status" value="1"/>
</dbReference>
<dbReference type="Gene3D" id="3.30.2310.20">
    <property type="entry name" value="RelE-like"/>
    <property type="match status" value="1"/>
</dbReference>
<comment type="caution">
    <text evidence="2">The sequence shown here is derived from an EMBL/GenBank/DDBJ whole genome shotgun (WGS) entry which is preliminary data.</text>
</comment>
<keyword evidence="3" id="KW-1185">Reference proteome</keyword>
<evidence type="ECO:0000313" key="3">
    <source>
        <dbReference type="Proteomes" id="UP001165488"/>
    </source>
</evidence>
<dbReference type="InterPro" id="IPR035093">
    <property type="entry name" value="RelE/ParE_toxin_dom_sf"/>
</dbReference>
<reference evidence="2" key="1">
    <citation type="submission" date="2022-03" db="EMBL/GenBank/DDBJ databases">
        <title>De novo assembled genomes of Belliella spp. (Cyclobacteriaceae) strains.</title>
        <authorList>
            <person name="Szabo A."/>
            <person name="Korponai K."/>
            <person name="Felfoldi T."/>
        </authorList>
    </citation>
    <scope>NUCLEOTIDE SEQUENCE</scope>
    <source>
        <strain evidence="2">DSM 107340</strain>
    </source>
</reference>
<keyword evidence="1" id="KW-1277">Toxin-antitoxin system</keyword>
<gene>
    <name evidence="2" type="ORF">MM236_06185</name>
</gene>
<name>A0ABS9ULR9_9BACT</name>
<proteinExistence type="predicted"/>